<dbReference type="eggNOG" id="KOG3594">
    <property type="taxonomic scope" value="Eukaryota"/>
</dbReference>
<dbReference type="GO" id="GO:0016342">
    <property type="term" value="C:catenin complex"/>
    <property type="evidence" value="ECO:0000318"/>
    <property type="project" value="GO_Central"/>
</dbReference>
<dbReference type="PANTHER" id="PTHR16148:SF14">
    <property type="entry name" value="MYND-TYPE DOMAIN-CONTAINING PROTEIN"/>
    <property type="match status" value="1"/>
</dbReference>
<feature type="compositionally biased region" description="Low complexity" evidence="6">
    <location>
        <begin position="653"/>
        <end position="673"/>
    </location>
</feature>
<dbReference type="GO" id="GO:0000902">
    <property type="term" value="P:cell morphogenesis"/>
    <property type="evidence" value="ECO:0000318"/>
    <property type="project" value="GO_Central"/>
</dbReference>
<feature type="compositionally biased region" description="Basic and acidic residues" evidence="6">
    <location>
        <begin position="1165"/>
        <end position="1174"/>
    </location>
</feature>
<dbReference type="GO" id="GO:0045296">
    <property type="term" value="F:cadherin binding"/>
    <property type="evidence" value="ECO:0000318"/>
    <property type="project" value="GO_Central"/>
</dbReference>
<evidence type="ECO:0000256" key="5">
    <source>
        <dbReference type="PROSITE-ProRule" id="PRU00043"/>
    </source>
</evidence>
<dbReference type="InterPro" id="IPR020894">
    <property type="entry name" value="Cadherin_CS"/>
</dbReference>
<dbReference type="Proteomes" id="UP000015101">
    <property type="component" value="Unassembled WGS sequence"/>
</dbReference>
<dbReference type="GO" id="GO:0005509">
    <property type="term" value="F:calcium ion binding"/>
    <property type="evidence" value="ECO:0007669"/>
    <property type="project" value="UniProtKB-UniRule"/>
</dbReference>
<dbReference type="GO" id="GO:0044331">
    <property type="term" value="P:cell-cell adhesion mediated by cadherin"/>
    <property type="evidence" value="ECO:0000318"/>
    <property type="project" value="GO_Central"/>
</dbReference>
<keyword evidence="11" id="KW-1185">Reference proteome</keyword>
<evidence type="ECO:0000313" key="11">
    <source>
        <dbReference type="Proteomes" id="UP000015101"/>
    </source>
</evidence>
<dbReference type="InterPro" id="IPR015919">
    <property type="entry name" value="Cadherin-like_sf"/>
</dbReference>
<dbReference type="GO" id="GO:0007156">
    <property type="term" value="P:homophilic cell adhesion via plasma membrane adhesion molecules"/>
    <property type="evidence" value="ECO:0007669"/>
    <property type="project" value="InterPro"/>
</dbReference>
<dbReference type="STRING" id="6412.T1EZC2"/>
<dbReference type="HOGENOM" id="CLU_243342_0_0_1"/>
<feature type="region of interest" description="Disordered" evidence="6">
    <location>
        <begin position="1165"/>
        <end position="1187"/>
    </location>
</feature>
<feature type="compositionally biased region" description="Polar residues" evidence="6">
    <location>
        <begin position="1087"/>
        <end position="1102"/>
    </location>
</feature>
<feature type="compositionally biased region" description="Polar residues" evidence="6">
    <location>
        <begin position="1558"/>
        <end position="1572"/>
    </location>
</feature>
<dbReference type="GO" id="GO:0008013">
    <property type="term" value="F:beta-catenin binding"/>
    <property type="evidence" value="ECO:0000318"/>
    <property type="project" value="GO_Central"/>
</dbReference>
<reference evidence="9 11" key="2">
    <citation type="journal article" date="2013" name="Nature">
        <title>Insights into bilaterian evolution from three spiralian genomes.</title>
        <authorList>
            <person name="Simakov O."/>
            <person name="Marletaz F."/>
            <person name="Cho S.J."/>
            <person name="Edsinger-Gonzales E."/>
            <person name="Havlak P."/>
            <person name="Hellsten U."/>
            <person name="Kuo D.H."/>
            <person name="Larsson T."/>
            <person name="Lv J."/>
            <person name="Arendt D."/>
            <person name="Savage R."/>
            <person name="Osoegawa K."/>
            <person name="de Jong P."/>
            <person name="Grimwood J."/>
            <person name="Chapman J.A."/>
            <person name="Shapiro H."/>
            <person name="Aerts A."/>
            <person name="Otillar R.P."/>
            <person name="Terry A.Y."/>
            <person name="Boore J.L."/>
            <person name="Grigoriev I.V."/>
            <person name="Lindberg D.R."/>
            <person name="Seaver E.C."/>
            <person name="Weisblat D.A."/>
            <person name="Putnam N.H."/>
            <person name="Rokhsar D.S."/>
        </authorList>
    </citation>
    <scope>NUCLEOTIDE SEQUENCE</scope>
</reference>
<feature type="region of interest" description="Disordered" evidence="6">
    <location>
        <begin position="1087"/>
        <end position="1107"/>
    </location>
</feature>
<dbReference type="InParanoid" id="T1EZC2"/>
<feature type="compositionally biased region" description="Basic and acidic residues" evidence="6">
    <location>
        <begin position="1544"/>
        <end position="1557"/>
    </location>
</feature>
<evidence type="ECO:0000256" key="2">
    <source>
        <dbReference type="ARBA" id="ARBA00022737"/>
    </source>
</evidence>
<proteinExistence type="predicted"/>
<evidence type="ECO:0000313" key="10">
    <source>
        <dbReference type="EnsemblMetazoa" id="HelroP167418"/>
    </source>
</evidence>
<dbReference type="InterPro" id="IPR002126">
    <property type="entry name" value="Cadherin-like_dom"/>
</dbReference>
<dbReference type="GeneID" id="20201922"/>
<evidence type="ECO:0000256" key="3">
    <source>
        <dbReference type="ARBA" id="ARBA00022837"/>
    </source>
</evidence>
<dbReference type="GO" id="GO:0016477">
    <property type="term" value="P:cell migration"/>
    <property type="evidence" value="ECO:0000318"/>
    <property type="project" value="GO_Central"/>
</dbReference>
<keyword evidence="7" id="KW-0812">Transmembrane</keyword>
<dbReference type="GO" id="GO:0016339">
    <property type="term" value="P:calcium-dependent cell-cell adhesion via plasma membrane cell adhesion molecules"/>
    <property type="evidence" value="ECO:0000318"/>
    <property type="project" value="GO_Central"/>
</dbReference>
<evidence type="ECO:0000259" key="8">
    <source>
        <dbReference type="PROSITE" id="PS50268"/>
    </source>
</evidence>
<dbReference type="GO" id="GO:0005912">
    <property type="term" value="C:adherens junction"/>
    <property type="evidence" value="ECO:0000318"/>
    <property type="project" value="GO_Central"/>
</dbReference>
<feature type="domain" description="Cadherin" evidence="8">
    <location>
        <begin position="8"/>
        <end position="84"/>
    </location>
</feature>
<dbReference type="CTD" id="20201922"/>
<dbReference type="SUPFAM" id="SSF49313">
    <property type="entry name" value="Cadherin-like"/>
    <property type="match status" value="3"/>
</dbReference>
<feature type="transmembrane region" description="Helical" evidence="7">
    <location>
        <begin position="1004"/>
        <end position="1030"/>
    </location>
</feature>
<evidence type="ECO:0000313" key="9">
    <source>
        <dbReference type="EMBL" id="ESO10906.1"/>
    </source>
</evidence>
<dbReference type="PROSITE" id="PS50268">
    <property type="entry name" value="CADHERIN_2"/>
    <property type="match status" value="1"/>
</dbReference>
<dbReference type="RefSeq" id="XP_009011175.1">
    <property type="nucleotide sequence ID" value="XM_009012927.1"/>
</dbReference>
<evidence type="ECO:0000256" key="1">
    <source>
        <dbReference type="ARBA" id="ARBA00004370"/>
    </source>
</evidence>
<evidence type="ECO:0000256" key="4">
    <source>
        <dbReference type="ARBA" id="ARBA00023136"/>
    </source>
</evidence>
<feature type="compositionally biased region" description="Low complexity" evidence="6">
    <location>
        <begin position="144"/>
        <end position="156"/>
    </location>
</feature>
<dbReference type="KEGG" id="hro:HELRODRAFT_167418"/>
<dbReference type="CDD" id="cd11304">
    <property type="entry name" value="Cadherin_repeat"/>
    <property type="match status" value="2"/>
</dbReference>
<gene>
    <name evidence="10" type="primary">20201922</name>
    <name evidence="9" type="ORF">HELRODRAFT_167418</name>
</gene>
<dbReference type="GO" id="GO:0007043">
    <property type="term" value="P:cell-cell junction assembly"/>
    <property type="evidence" value="ECO:0000318"/>
    <property type="project" value="GO_Central"/>
</dbReference>
<dbReference type="OrthoDB" id="6368133at2759"/>
<keyword evidence="7" id="KW-1133">Transmembrane helix</keyword>
<evidence type="ECO:0000256" key="6">
    <source>
        <dbReference type="SAM" id="MobiDB-lite"/>
    </source>
</evidence>
<protein>
    <recommendedName>
        <fullName evidence="8">Cadherin domain-containing protein</fullName>
    </recommendedName>
</protein>
<comment type="subcellular location">
    <subcellularLocation>
        <location evidence="1">Membrane</location>
    </subcellularLocation>
</comment>
<keyword evidence="2" id="KW-0677">Repeat</keyword>
<feature type="region of interest" description="Disordered" evidence="6">
    <location>
        <begin position="968"/>
        <end position="994"/>
    </location>
</feature>
<feature type="compositionally biased region" description="Polar residues" evidence="6">
    <location>
        <begin position="968"/>
        <end position="979"/>
    </location>
</feature>
<feature type="region of interest" description="Disordered" evidence="6">
    <location>
        <begin position="1536"/>
        <end position="1573"/>
    </location>
</feature>
<evidence type="ECO:0000256" key="7">
    <source>
        <dbReference type="SAM" id="Phobius"/>
    </source>
</evidence>
<dbReference type="Gene3D" id="2.60.40.60">
    <property type="entry name" value="Cadherins"/>
    <property type="match status" value="3"/>
</dbReference>
<keyword evidence="4 7" id="KW-0472">Membrane</keyword>
<accession>T1EZC2</accession>
<reference evidence="10" key="3">
    <citation type="submission" date="2015-06" db="UniProtKB">
        <authorList>
            <consortium name="EnsemblMetazoa"/>
        </authorList>
    </citation>
    <scope>IDENTIFICATION</scope>
</reference>
<sequence length="1626" mass="178979">MPRFDPYDPSNGTAITYVIISGNIQSAFTIENNALRTNVILDREIRSNYKLEIRATMTSSSSSSSFYVVVMIQVLDVNDNAPSFPDASLVSLSYDAKRKTRVTQVKANDLDLYPPITYTILHGGVSQQQQSLLQPPQSATPFPQQQQNSNNNNNQQLTCDLTSDDFHIETYTGQVILLTNLAPKKQCHGQRLILSLQASDGVYTATTDQLIQIQQPSKSKLRFTRPLHRANITRGATAILPYVIANITALWKYEDDDDYDDYDDDNYYSGGSGSGANDPSISYSMYPVKLNQYSSFFSIGSKTGAISLSSPLPTTTNNNNKDDDDSFVVDDVIYHVTANSGMANATVVISILKELDIYNASAVVKNQINATISKLTTQVGSVVLSTKINSEIINLPNQRYYCQAEWNSYLELSKSSGHLFVTSFPPDSYYKTMDGRYLDDYFTSVNSYTSGRRDGMKIAGISETMINFASVKCPFFEKKDYEVILRNNANDINGNVVNNNTRNQTNYYVTTTSVMTSKYFLAFFNSSYSILYTTADQIIPQSNTSANNINNYTSSFSIDTNTGQITSSMMLPSNFRYTIFIGYSTSGFCPNSYATISVSTNADANVNLLNNFAAVFISAVFTTTITGDWLPGDFVMNVKARIYDVRNVNKTLSSPSSSSSSSSTSSSTSPFSSAASNLSIRYSIQGITTNFFTLDPNTGDLALKTFPTLAYNDNVDNGQNYSFNVWAEIINRSSTNNNNINNVINNISNNNSNNHNEVTQAQVIIFIKPQPEVPVFADNNFKFNLPRDVKIGDVIGRVRSSTRNVFYYFKERNDYFAINRTSGEIKLLKMTSRIEKRSITQQLEQLQRQEQQILTVIARTGFRTFKEATTDVIITLNDVIVNNQTTTSTNNNNTNILTSKPCSNNCPTTVNTNFTSIFPQPTSTKTTTTVLSSSSSTLSSSSSLLPISSSSSTTTSAIINYDTTSGNINSLTPDNNKTETTPSPPPSASTLATTSSNQLSTTSIILLAVFVSLGGIIIILAIVAIVVCCLRNRKRNKQKQQNVSGIPSVANTASVSNNYGAQTPPTGNSTSLTTFKQSKQQLLLHATRTNAPSTARSESSGRGSAVAADDEIRMITAARTPSKTSSRVVSAEILPDSGVPDNDEDEFERDENILNNNNVIVHRNNDSSRSREIRAMNPRKITSSETPSVQLSRAYLSNLGITAQPSDTTIDKSNKRSKQGNQASEAFELGHLGSRQPAIYNELSTPSILVTPLNFNMNNSENILEVSKYAREQQPQQANSQLQQQNAAGRDSTFARILARITGQRIDNTFNNSAVNIINNGNNNNAANMNVRNIEDNTLDRHNPPITAQSINPASIQPLQISKFYDPTNNEHIINNSRNNNNNNNRTLGYIEPEYQQIDNDNSVYTTNVNMLPIVATNQIPSVKIVPTKIVPQPPRNTQQLLNPRQLFINAVETPPIITDAPPPSISLSTHPVLNRLTNPDRPSKFSSANVIKKQRQTANNFQPAHQQHIAVINPNNINNTADQVGNNNNYQEIAVSQESVTSDEMRRRLKNPRETKAGNSNQNDHSNNISVNDGGLLKFENAGHLVSVTSDNDASRGLTLPLGGNKMAESKVTFLSSNSEIDFDV</sequence>
<name>T1EZC2_HELRO</name>
<keyword evidence="3 5" id="KW-0106">Calcium</keyword>
<feature type="region of interest" description="Disordered" evidence="6">
    <location>
        <begin position="129"/>
        <end position="156"/>
    </location>
</feature>
<dbReference type="GO" id="GO:0034332">
    <property type="term" value="P:adherens junction organization"/>
    <property type="evidence" value="ECO:0000318"/>
    <property type="project" value="GO_Central"/>
</dbReference>
<dbReference type="PANTHER" id="PTHR16148">
    <property type="entry name" value="NF-KAPPA-B-REPRESSING FACTOR-RELATED"/>
    <property type="match status" value="1"/>
</dbReference>
<dbReference type="PROSITE" id="PS00232">
    <property type="entry name" value="CADHERIN_1"/>
    <property type="match status" value="1"/>
</dbReference>
<dbReference type="EMBL" id="KB095858">
    <property type="protein sequence ID" value="ESO10906.1"/>
    <property type="molecule type" value="Genomic_DNA"/>
</dbReference>
<organism evidence="10 11">
    <name type="scientific">Helobdella robusta</name>
    <name type="common">Californian leech</name>
    <dbReference type="NCBI Taxonomy" id="6412"/>
    <lineage>
        <taxon>Eukaryota</taxon>
        <taxon>Metazoa</taxon>
        <taxon>Spiralia</taxon>
        <taxon>Lophotrochozoa</taxon>
        <taxon>Annelida</taxon>
        <taxon>Clitellata</taxon>
        <taxon>Hirudinea</taxon>
        <taxon>Rhynchobdellida</taxon>
        <taxon>Glossiphoniidae</taxon>
        <taxon>Helobdella</taxon>
    </lineage>
</organism>
<dbReference type="SMART" id="SM00112">
    <property type="entry name" value="CA"/>
    <property type="match status" value="1"/>
</dbReference>
<reference evidence="11" key="1">
    <citation type="submission" date="2012-12" db="EMBL/GenBank/DDBJ databases">
        <authorList>
            <person name="Hellsten U."/>
            <person name="Grimwood J."/>
            <person name="Chapman J.A."/>
            <person name="Shapiro H."/>
            <person name="Aerts A."/>
            <person name="Otillar R.P."/>
            <person name="Terry A.Y."/>
            <person name="Boore J.L."/>
            <person name="Simakov O."/>
            <person name="Marletaz F."/>
            <person name="Cho S.-J."/>
            <person name="Edsinger-Gonzales E."/>
            <person name="Havlak P."/>
            <person name="Kuo D.-H."/>
            <person name="Larsson T."/>
            <person name="Lv J."/>
            <person name="Arendt D."/>
            <person name="Savage R."/>
            <person name="Osoegawa K."/>
            <person name="de Jong P."/>
            <person name="Lindberg D.R."/>
            <person name="Seaver E.C."/>
            <person name="Weisblat D.A."/>
            <person name="Putnam N.H."/>
            <person name="Grigoriev I.V."/>
            <person name="Rokhsar D.S."/>
        </authorList>
    </citation>
    <scope>NUCLEOTIDE SEQUENCE</scope>
</reference>
<feature type="region of interest" description="Disordered" evidence="6">
    <location>
        <begin position="652"/>
        <end position="673"/>
    </location>
</feature>
<dbReference type="EnsemblMetazoa" id="HelroT167418">
    <property type="protein sequence ID" value="HelroP167418"/>
    <property type="gene ID" value="HelroG167418"/>
</dbReference>
<dbReference type="EMBL" id="AMQM01002776">
    <property type="status" value="NOT_ANNOTATED_CDS"/>
    <property type="molecule type" value="Genomic_DNA"/>
</dbReference>